<keyword evidence="5" id="KW-1185">Reference proteome</keyword>
<feature type="region of interest" description="Disordered" evidence="2">
    <location>
        <begin position="1"/>
        <end position="21"/>
    </location>
</feature>
<gene>
    <name evidence="4" type="ORF">DASB73_031240</name>
</gene>
<evidence type="ECO:0000313" key="4">
    <source>
        <dbReference type="EMBL" id="GMM52161.1"/>
    </source>
</evidence>
<feature type="region of interest" description="Disordered" evidence="2">
    <location>
        <begin position="411"/>
        <end position="444"/>
    </location>
</feature>
<accession>A0AAV5RM46</accession>
<name>A0AAV5RM46_STABA</name>
<reference evidence="4 5" key="1">
    <citation type="journal article" date="2023" name="Elife">
        <title>Identification of key yeast species and microbe-microbe interactions impacting larval growth of Drosophila in the wild.</title>
        <authorList>
            <person name="Mure A."/>
            <person name="Sugiura Y."/>
            <person name="Maeda R."/>
            <person name="Honda K."/>
            <person name="Sakurai N."/>
            <person name="Takahashi Y."/>
            <person name="Watada M."/>
            <person name="Katoh T."/>
            <person name="Gotoh A."/>
            <person name="Gotoh Y."/>
            <person name="Taniguchi I."/>
            <person name="Nakamura K."/>
            <person name="Hayashi T."/>
            <person name="Katayama T."/>
            <person name="Uemura T."/>
            <person name="Hattori Y."/>
        </authorList>
    </citation>
    <scope>NUCLEOTIDE SEQUENCE [LARGE SCALE GENOMIC DNA]</scope>
    <source>
        <strain evidence="4 5">SB-73</strain>
    </source>
</reference>
<evidence type="ECO:0000313" key="5">
    <source>
        <dbReference type="Proteomes" id="UP001362899"/>
    </source>
</evidence>
<dbReference type="InterPro" id="IPR007701">
    <property type="entry name" value="Interferon-rel_develop_reg_N"/>
</dbReference>
<feature type="compositionally biased region" description="Basic and acidic residues" evidence="2">
    <location>
        <begin position="435"/>
        <end position="444"/>
    </location>
</feature>
<comment type="caution">
    <text evidence="4">The sequence shown here is derived from an EMBL/GenBank/DDBJ whole genome shotgun (WGS) entry which is preliminary data.</text>
</comment>
<organism evidence="4 5">
    <name type="scientific">Starmerella bacillaris</name>
    <name type="common">Yeast</name>
    <name type="synonym">Candida zemplinina</name>
    <dbReference type="NCBI Taxonomy" id="1247836"/>
    <lineage>
        <taxon>Eukaryota</taxon>
        <taxon>Fungi</taxon>
        <taxon>Dikarya</taxon>
        <taxon>Ascomycota</taxon>
        <taxon>Saccharomycotina</taxon>
        <taxon>Dipodascomycetes</taxon>
        <taxon>Dipodascales</taxon>
        <taxon>Trichomonascaceae</taxon>
        <taxon>Starmerella</taxon>
    </lineage>
</organism>
<dbReference type="AlphaFoldDB" id="A0AAV5RM46"/>
<dbReference type="EMBL" id="BTGC01000008">
    <property type="protein sequence ID" value="GMM52161.1"/>
    <property type="molecule type" value="Genomic_DNA"/>
</dbReference>
<evidence type="ECO:0000256" key="2">
    <source>
        <dbReference type="SAM" id="MobiDB-lite"/>
    </source>
</evidence>
<feature type="domain" description="Interferon-related developmental regulator N-terminal" evidence="3">
    <location>
        <begin position="50"/>
        <end position="319"/>
    </location>
</feature>
<dbReference type="PANTHER" id="PTHR12354:SF1">
    <property type="entry name" value="INTERFERON-RELATED DEVELOPMENTAL REGULATOR 1"/>
    <property type="match status" value="1"/>
</dbReference>
<sequence>MASRRSIAPSQITSGQMTPQEDHADFSNLVSPLFSSQLKERLQLLDPKEGKEGHNFNKNRFVHSIEVLSEDRRKVSVLQREQALGMLLTDMATKYDPDIINYDLFSTIVQSFLQARSTVEASTALQLTVVALTFIDDEDTHASSCLELVQQLSSNLRKRITEEKNPELLSAMITACSVLTYFLNAGGGGYGMEKEVGWFLEIAEGLGEKEAVAVSASISGAALLLTLCSTGSVHEIASEWLPTLEVLLNSSQVQPRMATSKFIAVMVEGSDPSFLKSEEVEEQMDEIKNTLESISQQSVQRTAKRDKKVQNLLIKSVLKQCNIATEPEKEDGDEDEEAVDLVPQFLKNTISKNLGISTWDALVVLDHLTWVFGPGLHTQLANNIFVRQLLKKEDVYIQHSEQPIFYEQEKQFKSNEPRKVDEAKRSQQMRKQQLRKVEDRNLID</sequence>
<proteinExistence type="inferred from homology"/>
<feature type="compositionally biased region" description="Basic and acidic residues" evidence="2">
    <location>
        <begin position="411"/>
        <end position="425"/>
    </location>
</feature>
<comment type="similarity">
    <text evidence="1">Belongs to the IFRD family.</text>
</comment>
<dbReference type="PANTHER" id="PTHR12354">
    <property type="entry name" value="INTERFERON-RELATED DEVELOPMENTAL REGULATOR"/>
    <property type="match status" value="1"/>
</dbReference>
<protein>
    <recommendedName>
        <fullName evidence="3">Interferon-related developmental regulator N-terminal domain-containing protein</fullName>
    </recommendedName>
</protein>
<feature type="compositionally biased region" description="Polar residues" evidence="2">
    <location>
        <begin position="8"/>
        <end position="19"/>
    </location>
</feature>
<dbReference type="InterPro" id="IPR016024">
    <property type="entry name" value="ARM-type_fold"/>
</dbReference>
<evidence type="ECO:0000259" key="3">
    <source>
        <dbReference type="Pfam" id="PF05004"/>
    </source>
</evidence>
<dbReference type="SUPFAM" id="SSF48371">
    <property type="entry name" value="ARM repeat"/>
    <property type="match status" value="1"/>
</dbReference>
<evidence type="ECO:0000256" key="1">
    <source>
        <dbReference type="ARBA" id="ARBA00008828"/>
    </source>
</evidence>
<dbReference type="Pfam" id="PF05004">
    <property type="entry name" value="IFRD"/>
    <property type="match status" value="1"/>
</dbReference>
<dbReference type="Proteomes" id="UP001362899">
    <property type="component" value="Unassembled WGS sequence"/>
</dbReference>
<dbReference type="InterPro" id="IPR039777">
    <property type="entry name" value="IFRD"/>
</dbReference>